<comment type="subcellular location">
    <subcellularLocation>
        <location evidence="2">Endoplasmic reticulum membrane</location>
    </subcellularLocation>
</comment>
<dbReference type="AlphaFoldDB" id="A0AAE1TDS7"/>
<evidence type="ECO:0000256" key="12">
    <source>
        <dbReference type="ARBA" id="ARBA00047353"/>
    </source>
</evidence>
<dbReference type="GO" id="GO:0045547">
    <property type="term" value="F:ditrans,polycis-polyprenyl diphosphate synthase [(2E,6E)-farnesyl diphosphate specific] activity"/>
    <property type="evidence" value="ECO:0007669"/>
    <property type="project" value="UniProtKB-EC"/>
</dbReference>
<comment type="cofactor">
    <cofactor evidence="1">
        <name>Mg(2+)</name>
        <dbReference type="ChEBI" id="CHEBI:18420"/>
    </cofactor>
</comment>
<dbReference type="Gene3D" id="3.40.1180.10">
    <property type="entry name" value="Decaprenyl diphosphate synthase-like"/>
    <property type="match status" value="1"/>
</dbReference>
<comment type="pathway">
    <text evidence="3">Protein modification; protein glycosylation.</text>
</comment>
<evidence type="ECO:0000256" key="7">
    <source>
        <dbReference type="ARBA" id="ARBA00022692"/>
    </source>
</evidence>
<dbReference type="SUPFAM" id="SSF64005">
    <property type="entry name" value="Undecaprenyl diphosphate synthase"/>
    <property type="match status" value="1"/>
</dbReference>
<evidence type="ECO:0000256" key="1">
    <source>
        <dbReference type="ARBA" id="ARBA00001946"/>
    </source>
</evidence>
<evidence type="ECO:0000256" key="9">
    <source>
        <dbReference type="ARBA" id="ARBA00022842"/>
    </source>
</evidence>
<evidence type="ECO:0000256" key="3">
    <source>
        <dbReference type="ARBA" id="ARBA00004922"/>
    </source>
</evidence>
<name>A0AAE1TDS7_9FABA</name>
<sequence length="244" mass="27697">MKSVHQVRKLSRGIVVVGNLGLRFLWHFLHILVSMWYSILALRDSCESFLISSGVLKSYKSFSNLGNLRCLAIVIESDDAHQISKVVELLKWLDSVGVKNVSLYDRIGVIKKFKKAIMQQLKIEDSPNHMTVEFSSYADGKEGMIKAANWIFAQNLKRRDLGDTIDGQNLTESQLDEALQIVGYGGQEPDLLLVYGPVRCHLGFPAWRMKYTEIVHMGSLNSLRYGSLVKAIYDFTRVHQNYGK</sequence>
<dbReference type="InterPro" id="IPR038887">
    <property type="entry name" value="Nus1/NgBR"/>
</dbReference>
<evidence type="ECO:0000313" key="14">
    <source>
        <dbReference type="EMBL" id="KAK4280941.1"/>
    </source>
</evidence>
<evidence type="ECO:0000256" key="5">
    <source>
        <dbReference type="ARBA" id="ARBA00012596"/>
    </source>
</evidence>
<protein>
    <recommendedName>
        <fullName evidence="5">ditrans,polycis-polyprenyl diphosphate synthase [(2E,6E)-farnesyldiphosphate specific]</fullName>
        <ecNumber evidence="5">2.5.1.87</ecNumber>
    </recommendedName>
</protein>
<dbReference type="EMBL" id="JAWXYG010000002">
    <property type="protein sequence ID" value="KAK4280941.1"/>
    <property type="molecule type" value="Genomic_DNA"/>
</dbReference>
<keyword evidence="11 13" id="KW-0472">Membrane</keyword>
<accession>A0AAE1TDS7</accession>
<evidence type="ECO:0000256" key="4">
    <source>
        <dbReference type="ARBA" id="ARBA00005432"/>
    </source>
</evidence>
<comment type="catalytic activity">
    <reaction evidence="12">
        <text>n isopentenyl diphosphate + (2E,6E)-farnesyl diphosphate = a di-trans,poly-cis-polyprenyl diphosphate + n diphosphate</text>
        <dbReference type="Rhea" id="RHEA:53008"/>
        <dbReference type="Rhea" id="RHEA-COMP:19494"/>
        <dbReference type="ChEBI" id="CHEBI:33019"/>
        <dbReference type="ChEBI" id="CHEBI:128769"/>
        <dbReference type="ChEBI" id="CHEBI:136960"/>
        <dbReference type="ChEBI" id="CHEBI:175763"/>
        <dbReference type="EC" id="2.5.1.87"/>
    </reaction>
</comment>
<evidence type="ECO:0000256" key="13">
    <source>
        <dbReference type="SAM" id="Phobius"/>
    </source>
</evidence>
<dbReference type="InterPro" id="IPR036424">
    <property type="entry name" value="UPP_synth-like_sf"/>
</dbReference>
<dbReference type="EC" id="2.5.1.87" evidence="5"/>
<comment type="caution">
    <text evidence="14">The sequence shown here is derived from an EMBL/GenBank/DDBJ whole genome shotgun (WGS) entry which is preliminary data.</text>
</comment>
<reference evidence="14" key="1">
    <citation type="submission" date="2023-10" db="EMBL/GenBank/DDBJ databases">
        <title>Chromosome-level genome of the transformable northern wattle, Acacia crassicarpa.</title>
        <authorList>
            <person name="Massaro I."/>
            <person name="Sinha N.R."/>
            <person name="Poethig S."/>
            <person name="Leichty A.R."/>
        </authorList>
    </citation>
    <scope>NUCLEOTIDE SEQUENCE</scope>
    <source>
        <strain evidence="14">Acra3RX</strain>
        <tissue evidence="14">Leaf</tissue>
    </source>
</reference>
<organism evidence="14 15">
    <name type="scientific">Acacia crassicarpa</name>
    <name type="common">northern wattle</name>
    <dbReference type="NCBI Taxonomy" id="499986"/>
    <lineage>
        <taxon>Eukaryota</taxon>
        <taxon>Viridiplantae</taxon>
        <taxon>Streptophyta</taxon>
        <taxon>Embryophyta</taxon>
        <taxon>Tracheophyta</taxon>
        <taxon>Spermatophyta</taxon>
        <taxon>Magnoliopsida</taxon>
        <taxon>eudicotyledons</taxon>
        <taxon>Gunneridae</taxon>
        <taxon>Pentapetalae</taxon>
        <taxon>rosids</taxon>
        <taxon>fabids</taxon>
        <taxon>Fabales</taxon>
        <taxon>Fabaceae</taxon>
        <taxon>Caesalpinioideae</taxon>
        <taxon>mimosoid clade</taxon>
        <taxon>Acacieae</taxon>
        <taxon>Acacia</taxon>
    </lineage>
</organism>
<evidence type="ECO:0000256" key="6">
    <source>
        <dbReference type="ARBA" id="ARBA00022679"/>
    </source>
</evidence>
<evidence type="ECO:0000256" key="8">
    <source>
        <dbReference type="ARBA" id="ARBA00022824"/>
    </source>
</evidence>
<dbReference type="Proteomes" id="UP001293593">
    <property type="component" value="Unassembled WGS sequence"/>
</dbReference>
<keyword evidence="7 13" id="KW-0812">Transmembrane</keyword>
<dbReference type="PANTHER" id="PTHR21528">
    <property type="entry name" value="DEHYDRODOLICHYL DIPHOSPHATE SYNTHASE COMPLEX SUBUNIT NUS1"/>
    <property type="match status" value="1"/>
</dbReference>
<evidence type="ECO:0000256" key="10">
    <source>
        <dbReference type="ARBA" id="ARBA00022989"/>
    </source>
</evidence>
<proteinExistence type="inferred from homology"/>
<keyword evidence="15" id="KW-1185">Reference proteome</keyword>
<keyword evidence="9" id="KW-0460">Magnesium</keyword>
<gene>
    <name evidence="14" type="ORF">QN277_012493</name>
</gene>
<keyword evidence="10 13" id="KW-1133">Transmembrane helix</keyword>
<evidence type="ECO:0000313" key="15">
    <source>
        <dbReference type="Proteomes" id="UP001293593"/>
    </source>
</evidence>
<dbReference type="PANTHER" id="PTHR21528:SF0">
    <property type="entry name" value="DEHYDRODOLICHYL DIPHOSPHATE SYNTHASE COMPLEX SUBUNIT NUS1"/>
    <property type="match status" value="1"/>
</dbReference>
<feature type="transmembrane region" description="Helical" evidence="13">
    <location>
        <begin position="20"/>
        <end position="39"/>
    </location>
</feature>
<keyword evidence="6" id="KW-0808">Transferase</keyword>
<dbReference type="GO" id="GO:0005789">
    <property type="term" value="C:endoplasmic reticulum membrane"/>
    <property type="evidence" value="ECO:0007669"/>
    <property type="project" value="UniProtKB-SubCell"/>
</dbReference>
<evidence type="ECO:0000256" key="11">
    <source>
        <dbReference type="ARBA" id="ARBA00023136"/>
    </source>
</evidence>
<comment type="similarity">
    <text evidence="4">Belongs to the UPP synthase family.</text>
</comment>
<dbReference type="GO" id="GO:1904423">
    <property type="term" value="C:dehydrodolichyl diphosphate synthase complex"/>
    <property type="evidence" value="ECO:0007669"/>
    <property type="project" value="InterPro"/>
</dbReference>
<evidence type="ECO:0000256" key="2">
    <source>
        <dbReference type="ARBA" id="ARBA00004586"/>
    </source>
</evidence>
<keyword evidence="8" id="KW-0256">Endoplasmic reticulum</keyword>